<accession>A0AAV5IN58</accession>
<feature type="compositionally biased region" description="Pro residues" evidence="1">
    <location>
        <begin position="13"/>
        <end position="23"/>
    </location>
</feature>
<evidence type="ECO:0000256" key="1">
    <source>
        <dbReference type="SAM" id="MobiDB-lite"/>
    </source>
</evidence>
<dbReference type="Proteomes" id="UP001054252">
    <property type="component" value="Unassembled WGS sequence"/>
</dbReference>
<comment type="caution">
    <text evidence="2">The sequence shown here is derived from an EMBL/GenBank/DDBJ whole genome shotgun (WGS) entry which is preliminary data.</text>
</comment>
<gene>
    <name evidence="2" type="ORF">SLEP1_g13807</name>
</gene>
<dbReference type="EMBL" id="BPVZ01000016">
    <property type="protein sequence ID" value="GKV01241.1"/>
    <property type="molecule type" value="Genomic_DNA"/>
</dbReference>
<sequence length="55" mass="5306">MDPPAASSAPLLGPHPPGPAPPPGPDGGCCSCLLWLLSCFGLCGSCCPDPGPPPP</sequence>
<keyword evidence="3" id="KW-1185">Reference proteome</keyword>
<protein>
    <submittedName>
        <fullName evidence="2">Uncharacterized protein</fullName>
    </submittedName>
</protein>
<evidence type="ECO:0000313" key="3">
    <source>
        <dbReference type="Proteomes" id="UP001054252"/>
    </source>
</evidence>
<feature type="compositionally biased region" description="Low complexity" evidence="1">
    <location>
        <begin position="1"/>
        <end position="12"/>
    </location>
</feature>
<organism evidence="2 3">
    <name type="scientific">Rubroshorea leprosula</name>
    <dbReference type="NCBI Taxonomy" id="152421"/>
    <lineage>
        <taxon>Eukaryota</taxon>
        <taxon>Viridiplantae</taxon>
        <taxon>Streptophyta</taxon>
        <taxon>Embryophyta</taxon>
        <taxon>Tracheophyta</taxon>
        <taxon>Spermatophyta</taxon>
        <taxon>Magnoliopsida</taxon>
        <taxon>eudicotyledons</taxon>
        <taxon>Gunneridae</taxon>
        <taxon>Pentapetalae</taxon>
        <taxon>rosids</taxon>
        <taxon>malvids</taxon>
        <taxon>Malvales</taxon>
        <taxon>Dipterocarpaceae</taxon>
        <taxon>Rubroshorea</taxon>
    </lineage>
</organism>
<dbReference type="AlphaFoldDB" id="A0AAV5IN58"/>
<evidence type="ECO:0000313" key="2">
    <source>
        <dbReference type="EMBL" id="GKV01241.1"/>
    </source>
</evidence>
<name>A0AAV5IN58_9ROSI</name>
<proteinExistence type="predicted"/>
<reference evidence="2 3" key="1">
    <citation type="journal article" date="2021" name="Commun. Biol.">
        <title>The genome of Shorea leprosula (Dipterocarpaceae) highlights the ecological relevance of drought in aseasonal tropical rainforests.</title>
        <authorList>
            <person name="Ng K.K.S."/>
            <person name="Kobayashi M.J."/>
            <person name="Fawcett J.A."/>
            <person name="Hatakeyama M."/>
            <person name="Paape T."/>
            <person name="Ng C.H."/>
            <person name="Ang C.C."/>
            <person name="Tnah L.H."/>
            <person name="Lee C.T."/>
            <person name="Nishiyama T."/>
            <person name="Sese J."/>
            <person name="O'Brien M.J."/>
            <person name="Copetti D."/>
            <person name="Mohd Noor M.I."/>
            <person name="Ong R.C."/>
            <person name="Putra M."/>
            <person name="Sireger I.Z."/>
            <person name="Indrioko S."/>
            <person name="Kosugi Y."/>
            <person name="Izuno A."/>
            <person name="Isagi Y."/>
            <person name="Lee S.L."/>
            <person name="Shimizu K.K."/>
        </authorList>
    </citation>
    <scope>NUCLEOTIDE SEQUENCE [LARGE SCALE GENOMIC DNA]</scope>
    <source>
        <strain evidence="2">214</strain>
    </source>
</reference>
<feature type="region of interest" description="Disordered" evidence="1">
    <location>
        <begin position="1"/>
        <end position="23"/>
    </location>
</feature>